<evidence type="ECO:0000256" key="2">
    <source>
        <dbReference type="SAM" id="Phobius"/>
    </source>
</evidence>
<dbReference type="PROSITE" id="PS00409">
    <property type="entry name" value="PROKAR_NTER_METHYL"/>
    <property type="match status" value="1"/>
</dbReference>
<dbReference type="AlphaFoldDB" id="A0A0B0H5U7"/>
<dbReference type="GO" id="GO:0043683">
    <property type="term" value="P:type IV pilus assembly"/>
    <property type="evidence" value="ECO:0007669"/>
    <property type="project" value="InterPro"/>
</dbReference>
<dbReference type="PANTHER" id="PTHR30093">
    <property type="entry name" value="GENERAL SECRETION PATHWAY PROTEIN G"/>
    <property type="match status" value="1"/>
</dbReference>
<keyword evidence="2" id="KW-0812">Transmembrane</keyword>
<proteinExistence type="predicted"/>
<dbReference type="InterPro" id="IPR012902">
    <property type="entry name" value="N_methyl_site"/>
</dbReference>
<dbReference type="PANTHER" id="PTHR30093:SF47">
    <property type="entry name" value="TYPE IV PILUS NON-CORE MINOR PILIN PILE"/>
    <property type="match status" value="1"/>
</dbReference>
<dbReference type="eggNOG" id="COG4968">
    <property type="taxonomic scope" value="Bacteria"/>
</dbReference>
<dbReference type="Pfam" id="PF07963">
    <property type="entry name" value="N_methyl"/>
    <property type="match status" value="1"/>
</dbReference>
<name>A0A0B0H5U7_SOVGS</name>
<evidence type="ECO:0000313" key="3">
    <source>
        <dbReference type="EMBL" id="KHF24470.1"/>
    </source>
</evidence>
<evidence type="ECO:0000313" key="5">
    <source>
        <dbReference type="Proteomes" id="UP000030856"/>
    </source>
</evidence>
<dbReference type="NCBIfam" id="TIGR02532">
    <property type="entry name" value="IV_pilin_GFxxxE"/>
    <property type="match status" value="1"/>
</dbReference>
<reference evidence="3 5" key="1">
    <citation type="journal article" date="2014" name="BMC Genomics">
        <title>The genome of the intracellular bacterium of the coastal bivalve, Solemya velum: a blueprint for thriving in and out of symbiosis.</title>
        <authorList>
            <person name="Dmytrenko O."/>
            <person name="Russell S.L."/>
            <person name="Loo W.T."/>
            <person name="Fontanez K.M."/>
            <person name="Liao L."/>
            <person name="Roeselers G."/>
            <person name="Sharma R."/>
            <person name="Stewart F.J."/>
            <person name="Newton I.L."/>
            <person name="Woyke T."/>
            <person name="Wu D."/>
            <person name="Lang J.M."/>
            <person name="Eisen J.A."/>
            <person name="Cavanaugh C.M."/>
        </authorList>
    </citation>
    <scope>NUCLEOTIDE SEQUENCE [LARGE SCALE GENOMIC DNA]</scope>
    <source>
        <strain evidence="3 5">WH</strain>
    </source>
</reference>
<evidence type="ECO:0000313" key="4">
    <source>
        <dbReference type="EMBL" id="OOY34952.1"/>
    </source>
</evidence>
<dbReference type="EMBL" id="JRAA01000003">
    <property type="protein sequence ID" value="KHF24470.1"/>
    <property type="molecule type" value="Genomic_DNA"/>
</dbReference>
<keyword evidence="2" id="KW-1133">Transmembrane helix</keyword>
<dbReference type="Proteomes" id="UP000190962">
    <property type="component" value="Unassembled WGS sequence"/>
</dbReference>
<keyword evidence="2" id="KW-0472">Membrane</keyword>
<accession>A0A0B0H5U7</accession>
<evidence type="ECO:0000313" key="6">
    <source>
        <dbReference type="Proteomes" id="UP000190962"/>
    </source>
</evidence>
<dbReference type="OrthoDB" id="5296638at2"/>
<dbReference type="InterPro" id="IPR031982">
    <property type="entry name" value="PilE-like"/>
</dbReference>
<organism evidence="3 5">
    <name type="scientific">Solemya velum gill symbiont</name>
    <dbReference type="NCBI Taxonomy" id="2340"/>
    <lineage>
        <taxon>Bacteria</taxon>
        <taxon>Pseudomonadati</taxon>
        <taxon>Pseudomonadota</taxon>
        <taxon>Gammaproteobacteria</taxon>
        <taxon>sulfur-oxidizing symbionts</taxon>
    </lineage>
</organism>
<feature type="transmembrane region" description="Helical" evidence="2">
    <location>
        <begin position="12"/>
        <end position="35"/>
    </location>
</feature>
<dbReference type="STRING" id="2340.JV46_25290"/>
<keyword evidence="5" id="KW-1185">Reference proteome</keyword>
<dbReference type="Gene3D" id="3.30.700.10">
    <property type="entry name" value="Glycoprotein, Type 4 Pilin"/>
    <property type="match status" value="1"/>
</dbReference>
<sequence>MYRLSLNNHAGMTLIELLIVLSVIAILAILALPNYSDFVDRARRADAMHGLENIRLMQEKWRRNNTTYGTAVNIRTANPWYSQEEYYTLNITANTATGFTATATPRAEQVGDACGTFTTNQDGPVYGTPPAGADQDCWRD</sequence>
<dbReference type="Proteomes" id="UP000030856">
    <property type="component" value="Unassembled WGS sequence"/>
</dbReference>
<reference evidence="4 6" key="2">
    <citation type="submission" date="2016-11" db="EMBL/GenBank/DDBJ databases">
        <title>Mixed transmission modes and dynamic genome evolution in an obligate animal-bacterial symbiosis.</title>
        <authorList>
            <person name="Russell S.L."/>
            <person name="Corbett-Detig R.B."/>
            <person name="Cavanaugh C.M."/>
        </authorList>
    </citation>
    <scope>NUCLEOTIDE SEQUENCE [LARGE SCALE GENOMIC DNA]</scope>
    <source>
        <strain evidence="4">MA-KB16</strain>
    </source>
</reference>
<dbReference type="Pfam" id="PF16732">
    <property type="entry name" value="ComP_DUS"/>
    <property type="match status" value="1"/>
</dbReference>
<comment type="caution">
    <text evidence="3">The sequence shown here is derived from an EMBL/GenBank/DDBJ whole genome shotgun (WGS) entry which is preliminary data.</text>
</comment>
<dbReference type="RefSeq" id="WP_043118646.1">
    <property type="nucleotide sequence ID" value="NZ_JRAA01000003.1"/>
</dbReference>
<evidence type="ECO:0000256" key="1">
    <source>
        <dbReference type="SAM" id="MobiDB-lite"/>
    </source>
</evidence>
<dbReference type="GeneID" id="86991745"/>
<feature type="region of interest" description="Disordered" evidence="1">
    <location>
        <begin position="121"/>
        <end position="140"/>
    </location>
</feature>
<dbReference type="EMBL" id="MPNX01000009">
    <property type="protein sequence ID" value="OOY34952.1"/>
    <property type="molecule type" value="Genomic_DNA"/>
</dbReference>
<protein>
    <submittedName>
        <fullName evidence="3">Type IV pilus prepilin-type N-terminal cleavage methylation domain PilE2-containing protein</fullName>
    </submittedName>
</protein>
<dbReference type="SUPFAM" id="SSF54523">
    <property type="entry name" value="Pili subunits"/>
    <property type="match status" value="1"/>
</dbReference>
<gene>
    <name evidence="3" type="primary">pilE2</name>
    <name evidence="4" type="ORF">BOV88_07520</name>
    <name evidence="3" type="ORF">JV46_25290</name>
</gene>
<dbReference type="InterPro" id="IPR045584">
    <property type="entry name" value="Pilin-like"/>
</dbReference>